<dbReference type="InterPro" id="IPR051784">
    <property type="entry name" value="Nod_factor_ABC_transporter"/>
</dbReference>
<dbReference type="InterPro" id="IPR013525">
    <property type="entry name" value="ABC2_TM"/>
</dbReference>
<evidence type="ECO:0000256" key="4">
    <source>
        <dbReference type="ARBA" id="ARBA00023136"/>
    </source>
</evidence>
<dbReference type="EMBL" id="FWXH01000010">
    <property type="protein sequence ID" value="SMC25641.1"/>
    <property type="molecule type" value="Genomic_DNA"/>
</dbReference>
<keyword evidence="8" id="KW-1185">Reference proteome</keyword>
<dbReference type="GO" id="GO:0140359">
    <property type="term" value="F:ABC-type transporter activity"/>
    <property type="evidence" value="ECO:0007669"/>
    <property type="project" value="InterPro"/>
</dbReference>
<dbReference type="GO" id="GO:0043190">
    <property type="term" value="C:ATP-binding cassette (ABC) transporter complex"/>
    <property type="evidence" value="ECO:0007669"/>
    <property type="project" value="InterPro"/>
</dbReference>
<dbReference type="PROSITE" id="PS51012">
    <property type="entry name" value="ABC_TM2"/>
    <property type="match status" value="1"/>
</dbReference>
<dbReference type="AlphaFoldDB" id="A0A1W1XQ42"/>
<feature type="domain" description="ABC transmembrane type-2" evidence="6">
    <location>
        <begin position="20"/>
        <end position="262"/>
    </location>
</feature>
<dbReference type="InterPro" id="IPR000412">
    <property type="entry name" value="ABC_2_transport"/>
</dbReference>
<dbReference type="PANTHER" id="PTHR43229:SF2">
    <property type="entry name" value="NODULATION PROTEIN J"/>
    <property type="match status" value="1"/>
</dbReference>
<dbReference type="STRING" id="1121291.SAMN02745134_02514"/>
<keyword evidence="5" id="KW-1003">Cell membrane</keyword>
<dbReference type="Proteomes" id="UP000192468">
    <property type="component" value="Unassembled WGS sequence"/>
</dbReference>
<evidence type="ECO:0000256" key="1">
    <source>
        <dbReference type="ARBA" id="ARBA00004141"/>
    </source>
</evidence>
<evidence type="ECO:0000259" key="6">
    <source>
        <dbReference type="PROSITE" id="PS51012"/>
    </source>
</evidence>
<protein>
    <recommendedName>
        <fullName evidence="5">Transport permease protein</fullName>
    </recommendedName>
</protein>
<comment type="subcellular location">
    <subcellularLocation>
        <location evidence="5">Cell membrane</location>
        <topology evidence="5">Multi-pass membrane protein</topology>
    </subcellularLocation>
    <subcellularLocation>
        <location evidence="1">Membrane</location>
        <topology evidence="1">Multi-pass membrane protein</topology>
    </subcellularLocation>
</comment>
<feature type="transmembrane region" description="Helical" evidence="5">
    <location>
        <begin position="96"/>
        <end position="122"/>
    </location>
</feature>
<dbReference type="OrthoDB" id="9788252at2"/>
<reference evidence="7 8" key="1">
    <citation type="submission" date="2017-04" db="EMBL/GenBank/DDBJ databases">
        <authorList>
            <person name="Afonso C.L."/>
            <person name="Miller P.J."/>
            <person name="Scott M.A."/>
            <person name="Spackman E."/>
            <person name="Goraichik I."/>
            <person name="Dimitrov K.M."/>
            <person name="Suarez D.L."/>
            <person name="Swayne D.E."/>
        </authorList>
    </citation>
    <scope>NUCLEOTIDE SEQUENCE [LARGE SCALE GENOMIC DNA]</scope>
    <source>
        <strain evidence="7 8">DSM 12555</strain>
    </source>
</reference>
<evidence type="ECO:0000313" key="7">
    <source>
        <dbReference type="EMBL" id="SMC25641.1"/>
    </source>
</evidence>
<gene>
    <name evidence="7" type="ORF">SAMN02745134_02514</name>
</gene>
<evidence type="ECO:0000256" key="5">
    <source>
        <dbReference type="RuleBase" id="RU361157"/>
    </source>
</evidence>
<proteinExistence type="inferred from homology"/>
<feature type="transmembrane region" description="Helical" evidence="5">
    <location>
        <begin position="20"/>
        <end position="39"/>
    </location>
</feature>
<keyword evidence="4 5" id="KW-0472">Membrane</keyword>
<keyword evidence="5" id="KW-0813">Transport</keyword>
<feature type="transmembrane region" description="Helical" evidence="5">
    <location>
        <begin position="51"/>
        <end position="75"/>
    </location>
</feature>
<keyword evidence="2 5" id="KW-0812">Transmembrane</keyword>
<dbReference type="PIRSF" id="PIRSF006648">
    <property type="entry name" value="DrrB"/>
    <property type="match status" value="1"/>
</dbReference>
<evidence type="ECO:0000313" key="8">
    <source>
        <dbReference type="Proteomes" id="UP000192468"/>
    </source>
</evidence>
<dbReference type="RefSeq" id="WP_084116342.1">
    <property type="nucleotide sequence ID" value="NZ_FWXH01000010.1"/>
</dbReference>
<evidence type="ECO:0000256" key="3">
    <source>
        <dbReference type="ARBA" id="ARBA00022989"/>
    </source>
</evidence>
<dbReference type="PRINTS" id="PR00164">
    <property type="entry name" value="ABC2TRNSPORT"/>
</dbReference>
<name>A0A1W1XQ42_9CLOT</name>
<feature type="transmembrane region" description="Helical" evidence="5">
    <location>
        <begin position="164"/>
        <end position="181"/>
    </location>
</feature>
<feature type="transmembrane region" description="Helical" evidence="5">
    <location>
        <begin position="128"/>
        <end position="152"/>
    </location>
</feature>
<dbReference type="InterPro" id="IPR047817">
    <property type="entry name" value="ABC2_TM_bact-type"/>
</dbReference>
<feature type="transmembrane region" description="Helical" evidence="5">
    <location>
        <begin position="238"/>
        <end position="256"/>
    </location>
</feature>
<evidence type="ECO:0000256" key="2">
    <source>
        <dbReference type="ARBA" id="ARBA00022692"/>
    </source>
</evidence>
<sequence length="275" mass="30806">MRTIKAIITRNLINFTRSKLQLAFSIIMPMFFMFIFSFVMKSNTTGYSNPLNYLISGIIIMTVFQSALTNSTSIIDDISGGFMKEIIVSPSSRWQIAVGQISSAVTISVLQGILVVIMGLFMGLKIDFIQFIQMFIVMVAVGATFSSMGLYLATVSKNSTTFQMMTNVILMPLTFLSGAYIPTTVMPKILRPIVYINPLTYTTAIFRYITLKMQNLSTNDLVKAGVAFNIHGFVIHPYLGMIIILIMFFIFFVLSVKQFSKADFSRVKSFNPHKG</sequence>
<dbReference type="Pfam" id="PF01061">
    <property type="entry name" value="ABC2_membrane"/>
    <property type="match status" value="1"/>
</dbReference>
<dbReference type="PANTHER" id="PTHR43229">
    <property type="entry name" value="NODULATION PROTEIN J"/>
    <property type="match status" value="1"/>
</dbReference>
<accession>A0A1W1XQ42</accession>
<organism evidence="7 8">
    <name type="scientific">Clostridium acidisoli DSM 12555</name>
    <dbReference type="NCBI Taxonomy" id="1121291"/>
    <lineage>
        <taxon>Bacteria</taxon>
        <taxon>Bacillati</taxon>
        <taxon>Bacillota</taxon>
        <taxon>Clostridia</taxon>
        <taxon>Eubacteriales</taxon>
        <taxon>Clostridiaceae</taxon>
        <taxon>Clostridium</taxon>
    </lineage>
</organism>
<comment type="similarity">
    <text evidence="5">Belongs to the ABC-2 integral membrane protein family.</text>
</comment>
<keyword evidence="3 5" id="KW-1133">Transmembrane helix</keyword>